<evidence type="ECO:0000313" key="1">
    <source>
        <dbReference type="EnsemblMetazoa" id="XP_050499131.1"/>
    </source>
</evidence>
<protein>
    <recommendedName>
        <fullName evidence="3">Endonuclease-reverse transcriptase</fullName>
    </recommendedName>
</protein>
<accession>A0ABM5JMG5</accession>
<evidence type="ECO:0008006" key="3">
    <source>
        <dbReference type="Google" id="ProtNLM"/>
    </source>
</evidence>
<dbReference type="PANTHER" id="PTHR47027">
    <property type="entry name" value="REVERSE TRANSCRIPTASE DOMAIN-CONTAINING PROTEIN"/>
    <property type="match status" value="1"/>
</dbReference>
<dbReference type="GeneID" id="126879860"/>
<sequence length="249" mass="29446">MSRTMNAAEETYVELKQSAEAVGLAINTNKTKLLIQTRSNRPADDIEHVNRFTYLGMDLVASSEEEPEINRRLVLANKAYFAMGHIFKSRDVHRKTKLRVYKTIIRPIVSYGCETWVVTQKSANALDVFERKVLRRILGPIRENNNWRIRYNREIYEQYSEPTLAQHTKLQRLRWAGHVVRMHENRIPRKLLNARMQGRRQVGRPKNRWEDEVDEDARNFLGTRSWKRTAVNRNDWRSLLKEAKARFGL</sequence>
<evidence type="ECO:0000313" key="2">
    <source>
        <dbReference type="Proteomes" id="UP001652700"/>
    </source>
</evidence>
<dbReference type="EnsemblMetazoa" id="XM_050643174.1">
    <property type="protein sequence ID" value="XP_050499131.1"/>
    <property type="gene ID" value="LOC126879860"/>
</dbReference>
<dbReference type="Proteomes" id="UP001652700">
    <property type="component" value="Unplaced"/>
</dbReference>
<dbReference type="RefSeq" id="XP_050499131.1">
    <property type="nucleotide sequence ID" value="XM_050643174.1"/>
</dbReference>
<name>A0ABM5JMG5_DIAVI</name>
<proteinExistence type="predicted"/>
<organism evidence="1 2">
    <name type="scientific">Diabrotica virgifera virgifera</name>
    <name type="common">western corn rootworm</name>
    <dbReference type="NCBI Taxonomy" id="50390"/>
    <lineage>
        <taxon>Eukaryota</taxon>
        <taxon>Metazoa</taxon>
        <taxon>Ecdysozoa</taxon>
        <taxon>Arthropoda</taxon>
        <taxon>Hexapoda</taxon>
        <taxon>Insecta</taxon>
        <taxon>Pterygota</taxon>
        <taxon>Neoptera</taxon>
        <taxon>Endopterygota</taxon>
        <taxon>Coleoptera</taxon>
        <taxon>Polyphaga</taxon>
        <taxon>Cucujiformia</taxon>
        <taxon>Chrysomeloidea</taxon>
        <taxon>Chrysomelidae</taxon>
        <taxon>Galerucinae</taxon>
        <taxon>Diabroticina</taxon>
        <taxon>Diabroticites</taxon>
        <taxon>Diabrotica</taxon>
    </lineage>
</organism>
<keyword evidence="2" id="KW-1185">Reference proteome</keyword>
<dbReference type="PANTHER" id="PTHR47027:SF20">
    <property type="entry name" value="REVERSE TRANSCRIPTASE-LIKE PROTEIN WITH RNA-DIRECTED DNA POLYMERASE DOMAIN"/>
    <property type="match status" value="1"/>
</dbReference>
<reference evidence="1" key="1">
    <citation type="submission" date="2025-05" db="UniProtKB">
        <authorList>
            <consortium name="EnsemblMetazoa"/>
        </authorList>
    </citation>
    <scope>IDENTIFICATION</scope>
</reference>